<dbReference type="SUPFAM" id="SSF56300">
    <property type="entry name" value="Metallo-dependent phosphatases"/>
    <property type="match status" value="1"/>
</dbReference>
<proteinExistence type="inferred from homology"/>
<dbReference type="InterPro" id="IPR019079">
    <property type="entry name" value="Capsule_synth_CapA"/>
</dbReference>
<feature type="domain" description="Capsule synthesis protein CapA" evidence="2">
    <location>
        <begin position="4"/>
        <end position="252"/>
    </location>
</feature>
<dbReference type="PANTHER" id="PTHR33393:SF11">
    <property type="entry name" value="POLYGLUTAMINE SYNTHESIS ACCESSORY PROTEIN RV0574C-RELATED"/>
    <property type="match status" value="1"/>
</dbReference>
<protein>
    <submittedName>
        <fullName evidence="3">CapA family protein</fullName>
    </submittedName>
</protein>
<evidence type="ECO:0000313" key="4">
    <source>
        <dbReference type="Proteomes" id="UP001597119"/>
    </source>
</evidence>
<reference evidence="3 4" key="1">
    <citation type="journal article" date="2019" name="Int. J. Syst. Evol. Microbiol.">
        <title>The Global Catalogue of Microorganisms (GCM) 10K type strain sequencing project: providing services to taxonomists for standard genome sequencing and annotation.</title>
        <authorList>
            <consortium name="The Broad Institute Genomics Platform"/>
            <consortium name="The Broad Institute Genome Sequencing Center for Infectious Disease"/>
            <person name="Wu L."/>
            <person name="Ma J."/>
        </authorList>
    </citation>
    <scope>NUCLEOTIDE SEQUENCE [LARGE SCALE GENOMIC DNA]</scope>
    <source>
        <strain evidence="3 4">CGMCC 1.12125</strain>
    </source>
</reference>
<sequence>MPLTLGLTGDVMLGRKVDEFQQRRAVDAVWGEVLGHLQALDGLLINLECCLSTRGQPWRRTYRPFHFRADPDWALPALQAAGVNYASLANNHLLDFEVPALLDTVDALTETGIAHAGAGRTVEAAREPAIVSFDGLDVAVVSLTDNTPEFAAGPTEPGVAHVPMELDREERETVRTILARARRHDPDLLVASLHWGPNMVAEPAANYREFGHFLVDEGVDLIHGHSAHVFQGIEVYEGVPILYDCGDFVDDYRINRDLRNDRSFLFEVTVEDGRVTRLRLRPTEIADYAVHWADGDVARWCRERMRERSSPFGTADAFERLGRGLELTVA</sequence>
<dbReference type="EMBL" id="JBHUDJ010000002">
    <property type="protein sequence ID" value="MFD1586637.1"/>
    <property type="molecule type" value="Genomic_DNA"/>
</dbReference>
<organism evidence="3 4">
    <name type="scientific">Halorientalis brevis</name>
    <dbReference type="NCBI Taxonomy" id="1126241"/>
    <lineage>
        <taxon>Archaea</taxon>
        <taxon>Methanobacteriati</taxon>
        <taxon>Methanobacteriota</taxon>
        <taxon>Stenosarchaea group</taxon>
        <taxon>Halobacteria</taxon>
        <taxon>Halobacteriales</taxon>
        <taxon>Haloarculaceae</taxon>
        <taxon>Halorientalis</taxon>
    </lineage>
</organism>
<comment type="similarity">
    <text evidence="1">Belongs to the CapA family.</text>
</comment>
<dbReference type="InterPro" id="IPR052169">
    <property type="entry name" value="CW_Biosynth-Accessory"/>
</dbReference>
<gene>
    <name evidence="3" type="ORF">ACFR9U_06555</name>
</gene>
<keyword evidence="4" id="KW-1185">Reference proteome</keyword>
<comment type="caution">
    <text evidence="3">The sequence shown here is derived from an EMBL/GenBank/DDBJ whole genome shotgun (WGS) entry which is preliminary data.</text>
</comment>
<dbReference type="RefSeq" id="WP_247379296.1">
    <property type="nucleotide sequence ID" value="NZ_JALLGV010000007.1"/>
</dbReference>
<dbReference type="InterPro" id="IPR029052">
    <property type="entry name" value="Metallo-depent_PP-like"/>
</dbReference>
<dbReference type="Gene3D" id="3.60.21.10">
    <property type="match status" value="1"/>
</dbReference>
<evidence type="ECO:0000256" key="1">
    <source>
        <dbReference type="ARBA" id="ARBA00005662"/>
    </source>
</evidence>
<dbReference type="SMART" id="SM00854">
    <property type="entry name" value="PGA_cap"/>
    <property type="match status" value="1"/>
</dbReference>
<dbReference type="Proteomes" id="UP001597119">
    <property type="component" value="Unassembled WGS sequence"/>
</dbReference>
<dbReference type="Pfam" id="PF09587">
    <property type="entry name" value="PGA_cap"/>
    <property type="match status" value="1"/>
</dbReference>
<dbReference type="AlphaFoldDB" id="A0ABD6C8J4"/>
<evidence type="ECO:0000259" key="2">
    <source>
        <dbReference type="SMART" id="SM00854"/>
    </source>
</evidence>
<name>A0ABD6C8J4_9EURY</name>
<evidence type="ECO:0000313" key="3">
    <source>
        <dbReference type="EMBL" id="MFD1586637.1"/>
    </source>
</evidence>
<accession>A0ABD6C8J4</accession>
<dbReference type="PANTHER" id="PTHR33393">
    <property type="entry name" value="POLYGLUTAMINE SYNTHESIS ACCESSORY PROTEIN RV0574C-RELATED"/>
    <property type="match status" value="1"/>
</dbReference>
<dbReference type="CDD" id="cd07381">
    <property type="entry name" value="MPP_CapA"/>
    <property type="match status" value="1"/>
</dbReference>